<dbReference type="PANTHER" id="PTHR40448">
    <property type="entry name" value="TWO-COMPONENT SENSOR HISTIDINE KINASE"/>
    <property type="match status" value="1"/>
</dbReference>
<evidence type="ECO:0000313" key="3">
    <source>
        <dbReference type="EMBL" id="PLT76013.1"/>
    </source>
</evidence>
<keyword evidence="1" id="KW-0472">Membrane</keyword>
<dbReference type="InterPro" id="IPR032834">
    <property type="entry name" value="NatK-like_C"/>
</dbReference>
<evidence type="ECO:0000259" key="2">
    <source>
        <dbReference type="Pfam" id="PF14501"/>
    </source>
</evidence>
<keyword evidence="1" id="KW-1133">Transmembrane helix</keyword>
<keyword evidence="1" id="KW-0812">Transmembrane</keyword>
<name>A0A2N5PLI3_MEDGN</name>
<feature type="transmembrane region" description="Helical" evidence="1">
    <location>
        <begin position="151"/>
        <end position="170"/>
    </location>
</feature>
<evidence type="ECO:0000313" key="4">
    <source>
        <dbReference type="Proteomes" id="UP000235093"/>
    </source>
</evidence>
<feature type="transmembrane region" description="Helical" evidence="1">
    <location>
        <begin position="93"/>
        <end position="114"/>
    </location>
</feature>
<reference evidence="3 4" key="1">
    <citation type="journal article" date="2017" name="Genome Med.">
        <title>A novel Ruminococcus gnavus clade enriched in inflammatory bowel disease patients.</title>
        <authorList>
            <person name="Hall A.B."/>
            <person name="Yassour M."/>
            <person name="Sauk J."/>
            <person name="Garner A."/>
            <person name="Jiang X."/>
            <person name="Arthur T."/>
            <person name="Lagoudas G.K."/>
            <person name="Vatanen T."/>
            <person name="Fornelos N."/>
            <person name="Wilson R."/>
            <person name="Bertha M."/>
            <person name="Cohen M."/>
            <person name="Garber J."/>
            <person name="Khalili H."/>
            <person name="Gevers D."/>
            <person name="Ananthakrishnan A.N."/>
            <person name="Kugathasan S."/>
            <person name="Lander E.S."/>
            <person name="Blainey P."/>
            <person name="Vlamakis H."/>
            <person name="Xavier R.J."/>
            <person name="Huttenhower C."/>
        </authorList>
    </citation>
    <scope>NUCLEOTIDE SEQUENCE [LARGE SCALE GENOMIC DNA]</scope>
    <source>
        <strain evidence="3 4">RJX1125</strain>
    </source>
</reference>
<feature type="domain" description="Sensor histidine kinase NatK-like C-terminal" evidence="2">
    <location>
        <begin position="329"/>
        <end position="425"/>
    </location>
</feature>
<gene>
    <name evidence="3" type="ORF">CDL23_06755</name>
</gene>
<dbReference type="Proteomes" id="UP000235093">
    <property type="component" value="Unassembled WGS sequence"/>
</dbReference>
<dbReference type="CDD" id="cd16935">
    <property type="entry name" value="HATPase_AgrC-ComD-like"/>
    <property type="match status" value="1"/>
</dbReference>
<feature type="transmembrane region" description="Helical" evidence="1">
    <location>
        <begin position="190"/>
        <end position="208"/>
    </location>
</feature>
<feature type="transmembrane region" description="Helical" evidence="1">
    <location>
        <begin position="38"/>
        <end position="58"/>
    </location>
</feature>
<sequence>MQMNKWGNIGIEIIPITLILVIFFSYFDIFFSKRKNKYQIVCSAIIFLAWQIVTCIIQDIPINIKLSITIMVTFSSVILAYRGKVWSKCVFSISFNAIWMLLETLCGYILIFYVEPYADSQFLGATLSTTLFMVFVIILKKIFVNNKVQSLPLKYSLILVLIPIGSIYVMNDLFLANLQRGLVKHSYDSIISAGILLSMNILVFYIYVDLAEKMQLRLMNSVYVQQLEMCERHQKERESSILHIRDIKHNMKNNLISIIAFAKQREYEKIIEFVSEIMETGELNMDSICNTGNIVIDSLINYWGEEAEKSRISFSTDINVPMQMEFKGADISLILGNILENAVEAAEKNKGHKYIFLRLKFDRGNLIINLENTYDGTLIKNKARKLVTTKKDVNNHGIGLESVYRTAKKYNGMVFIDDTKREHFLIRVVLYGREE</sequence>
<dbReference type="RefSeq" id="WP_101883907.1">
    <property type="nucleotide sequence ID" value="NZ_JAQMLH010000050.1"/>
</dbReference>
<evidence type="ECO:0000256" key="1">
    <source>
        <dbReference type="SAM" id="Phobius"/>
    </source>
</evidence>
<protein>
    <recommendedName>
        <fullName evidence="2">Sensor histidine kinase NatK-like C-terminal domain-containing protein</fullName>
    </recommendedName>
</protein>
<feature type="transmembrane region" description="Helical" evidence="1">
    <location>
        <begin position="6"/>
        <end position="26"/>
    </location>
</feature>
<dbReference type="EMBL" id="NIHT01000008">
    <property type="protein sequence ID" value="PLT76013.1"/>
    <property type="molecule type" value="Genomic_DNA"/>
</dbReference>
<accession>A0A2N5PLI3</accession>
<dbReference type="GO" id="GO:0042802">
    <property type="term" value="F:identical protein binding"/>
    <property type="evidence" value="ECO:0007669"/>
    <property type="project" value="TreeGrafter"/>
</dbReference>
<dbReference type="Pfam" id="PF14501">
    <property type="entry name" value="HATPase_c_5"/>
    <property type="match status" value="1"/>
</dbReference>
<dbReference type="AlphaFoldDB" id="A0A2N5PLI3"/>
<dbReference type="PANTHER" id="PTHR40448:SF1">
    <property type="entry name" value="TWO-COMPONENT SENSOR HISTIDINE KINASE"/>
    <property type="match status" value="1"/>
</dbReference>
<comment type="caution">
    <text evidence="3">The sequence shown here is derived from an EMBL/GenBank/DDBJ whole genome shotgun (WGS) entry which is preliminary data.</text>
</comment>
<dbReference type="InterPro" id="IPR036890">
    <property type="entry name" value="HATPase_C_sf"/>
</dbReference>
<organism evidence="3 4">
    <name type="scientific">Mediterraneibacter gnavus</name>
    <name type="common">Ruminococcus gnavus</name>
    <dbReference type="NCBI Taxonomy" id="33038"/>
    <lineage>
        <taxon>Bacteria</taxon>
        <taxon>Bacillati</taxon>
        <taxon>Bacillota</taxon>
        <taxon>Clostridia</taxon>
        <taxon>Lachnospirales</taxon>
        <taxon>Lachnospiraceae</taxon>
        <taxon>Mediterraneibacter</taxon>
    </lineage>
</organism>
<feature type="transmembrane region" description="Helical" evidence="1">
    <location>
        <begin position="120"/>
        <end position="139"/>
    </location>
</feature>
<feature type="transmembrane region" description="Helical" evidence="1">
    <location>
        <begin position="64"/>
        <end position="81"/>
    </location>
</feature>
<dbReference type="Gene3D" id="3.30.565.10">
    <property type="entry name" value="Histidine kinase-like ATPase, C-terminal domain"/>
    <property type="match status" value="1"/>
</dbReference>
<proteinExistence type="predicted"/>
<dbReference type="SUPFAM" id="SSF55874">
    <property type="entry name" value="ATPase domain of HSP90 chaperone/DNA topoisomerase II/histidine kinase"/>
    <property type="match status" value="1"/>
</dbReference>